<dbReference type="GO" id="GO:0030288">
    <property type="term" value="C:outer membrane-bounded periplasmic space"/>
    <property type="evidence" value="ECO:0007669"/>
    <property type="project" value="TreeGrafter"/>
</dbReference>
<dbReference type="PANTHER" id="PTHR30032">
    <property type="entry name" value="N-ACETYLMURAMOYL-L-ALANINE AMIDASE-RELATED"/>
    <property type="match status" value="1"/>
</dbReference>
<dbReference type="RefSeq" id="WP_007289597.1">
    <property type="nucleotide sequence ID" value="NZ_AAWL01000010.1"/>
</dbReference>
<evidence type="ECO:0000313" key="3">
    <source>
        <dbReference type="Proteomes" id="UP000005139"/>
    </source>
</evidence>
<dbReference type="InterPro" id="IPR014225">
    <property type="entry name" value="Spore_II_D_firmicutes"/>
</dbReference>
<protein>
    <submittedName>
        <fullName evidence="2">SpoIID/LytB domain</fullName>
    </submittedName>
</protein>
<name>A1HRD8_9FIRM</name>
<keyword evidence="3" id="KW-1185">Reference proteome</keyword>
<evidence type="ECO:0000259" key="1">
    <source>
        <dbReference type="Pfam" id="PF08486"/>
    </source>
</evidence>
<dbReference type="OrthoDB" id="9794671at2"/>
<reference evidence="2 3" key="1">
    <citation type="submission" date="2007-01" db="EMBL/GenBank/DDBJ databases">
        <title>Annotation of the draft genome assembly of Thermosinus carboxydivorans Nor1.</title>
        <authorList>
            <consortium name="US DOE Joint Genome Institute (JGI-ORNL)"/>
            <person name="Larimer F."/>
            <person name="Land M."/>
            <person name="Hauser L."/>
        </authorList>
    </citation>
    <scope>NUCLEOTIDE SEQUENCE [LARGE SCALE GENOMIC DNA]</scope>
    <source>
        <strain evidence="2 3">Nor1</strain>
    </source>
</reference>
<dbReference type="Proteomes" id="UP000005139">
    <property type="component" value="Unassembled WGS sequence"/>
</dbReference>
<dbReference type="PANTHER" id="PTHR30032:SF4">
    <property type="entry name" value="AMIDASE ENHANCER"/>
    <property type="match status" value="1"/>
</dbReference>
<organism evidence="2 3">
    <name type="scientific">Thermosinus carboxydivorans Nor1</name>
    <dbReference type="NCBI Taxonomy" id="401526"/>
    <lineage>
        <taxon>Bacteria</taxon>
        <taxon>Bacillati</taxon>
        <taxon>Bacillota</taxon>
        <taxon>Negativicutes</taxon>
        <taxon>Selenomonadales</taxon>
        <taxon>Sporomusaceae</taxon>
        <taxon>Thermosinus</taxon>
    </lineage>
</organism>
<dbReference type="GO" id="GO:0030435">
    <property type="term" value="P:sporulation resulting in formation of a cellular spore"/>
    <property type="evidence" value="ECO:0007669"/>
    <property type="project" value="InterPro"/>
</dbReference>
<accession>A1HRD8</accession>
<dbReference type="NCBIfam" id="TIGR02669">
    <property type="entry name" value="SpoIID_LytB"/>
    <property type="match status" value="1"/>
</dbReference>
<dbReference type="InterPro" id="IPR013486">
    <property type="entry name" value="SpoIID/LytB"/>
</dbReference>
<proteinExistence type="predicted"/>
<dbReference type="InterPro" id="IPR013693">
    <property type="entry name" value="SpoIID/LytB_N"/>
</dbReference>
<dbReference type="AlphaFoldDB" id="A1HRD8"/>
<dbReference type="Pfam" id="PF08486">
    <property type="entry name" value="SpoIID"/>
    <property type="match status" value="1"/>
</dbReference>
<evidence type="ECO:0000313" key="2">
    <source>
        <dbReference type="EMBL" id="EAX47453.1"/>
    </source>
</evidence>
<feature type="domain" description="Sporulation stage II protein D amidase enhancer LytB N-terminal" evidence="1">
    <location>
        <begin position="52"/>
        <end position="160"/>
    </location>
</feature>
<dbReference type="EMBL" id="AAWL01000010">
    <property type="protein sequence ID" value="EAX47453.1"/>
    <property type="molecule type" value="Genomic_DNA"/>
</dbReference>
<sequence length="331" mass="36441" precursor="true">MRQVAVLTAIIVILIVIVLPAIIVRGIPAATTIQPRANVHKGEDIPIKVYLHEADKIVEMNLEDYIKGVVAAEMPAEFELEALKAQAVAARTYAVKQMVLFGGSGLPDRPGADVSTDHRQGQAWLSEAQLRQRWGPFKSDVYWQKISQAVDETRGLILTYSGEPIHAVFHSTSGERTASAQEVWGFDYPYLKSVACKWDQKSPRYTDAKEITLTELEQRLGADVGALAAAKTGETAIAQVLDRTESGRVDKVRIGAKTFSGVAIREKLDLRSANFTVETKEDRLVFKTIGYGHGVGLCQYGANGMAKEGRTFREILTYYYTGVAIRDIHGS</sequence>
<reference evidence="2 3" key="2">
    <citation type="submission" date="2007-01" db="EMBL/GenBank/DDBJ databases">
        <title>Sequencing of the draft genome and assembly of Thermosinus carboxydivorans Nor1.</title>
        <authorList>
            <consortium name="US DOE Joint Genome Institute (JGI-PGF)"/>
            <person name="Copeland A."/>
            <person name="Lucas S."/>
            <person name="Lapidus A."/>
            <person name="Barry K."/>
            <person name="Glavina del Rio T."/>
            <person name="Dalin E."/>
            <person name="Tice H."/>
            <person name="Bruce D."/>
            <person name="Pitluck S."/>
            <person name="Richardson P."/>
        </authorList>
    </citation>
    <scope>NUCLEOTIDE SEQUENCE [LARGE SCALE GENOMIC DNA]</scope>
    <source>
        <strain evidence="2 3">Nor1</strain>
    </source>
</reference>
<gene>
    <name evidence="2" type="ORF">TcarDRAFT_1471</name>
</gene>
<comment type="caution">
    <text evidence="2">The sequence shown here is derived from an EMBL/GenBank/DDBJ whole genome shotgun (WGS) entry which is preliminary data.</text>
</comment>
<dbReference type="eggNOG" id="COG2385">
    <property type="taxonomic scope" value="Bacteria"/>
</dbReference>
<dbReference type="InterPro" id="IPR051922">
    <property type="entry name" value="Bact_Sporulation_Assoc"/>
</dbReference>
<dbReference type="NCBIfam" id="TIGR02870">
    <property type="entry name" value="spore_II_D"/>
    <property type="match status" value="1"/>
</dbReference>